<evidence type="ECO:0000313" key="8">
    <source>
        <dbReference type="Proteomes" id="UP000054516"/>
    </source>
</evidence>
<sequence length="331" mass="34413">MGYDPITHLGLSCPSGGDFYICQDSKVQFLGCCEVDPCGSEHDGCPSSAIHQASFDRDRYDDIPGQSCVASTLPALWYTCISGPTFLGCCASNACANGGVCPEEDLVGATLDSDPRNAEVFLTATPTSATSIKSTAIAPTSSVSSPTSTAATSTPTSNPPTDQKGTSPPIGAIAGGVVGGLLLLALVAFLFFRCGRRKRRVLPIAQSDAYDIAMSQALGSPYHDSFHGSPRVPPAPVSPLSTASVHRKSLSESFSSFIGLKRSSVGKRGSYQTTAGHDGFAPGQLSPGFLNPISELEGRSTNGISTHAPPERIYYEVEGSVPGRPGGFTRQ</sequence>
<protein>
    <submittedName>
        <fullName evidence="7">Uncharacterized protein</fullName>
    </submittedName>
</protein>
<keyword evidence="3 6" id="KW-1133">Transmembrane helix</keyword>
<dbReference type="Gene3D" id="1.20.5.930">
    <property type="entry name" value="Bicelle-embedded integrin alpha(iib) transmembrane segment"/>
    <property type="match status" value="1"/>
</dbReference>
<dbReference type="InterPro" id="IPR051694">
    <property type="entry name" value="Immunoregulatory_rcpt-like"/>
</dbReference>
<evidence type="ECO:0000256" key="6">
    <source>
        <dbReference type="SAM" id="Phobius"/>
    </source>
</evidence>
<dbReference type="AlphaFoldDB" id="A0A1W2THD8"/>
<dbReference type="Proteomes" id="UP000054516">
    <property type="component" value="Unassembled WGS sequence"/>
</dbReference>
<dbReference type="STRING" id="77044.A0A1W2THD8"/>
<evidence type="ECO:0000313" key="7">
    <source>
        <dbReference type="EMBL" id="GAP87525.1"/>
    </source>
</evidence>
<feature type="region of interest" description="Disordered" evidence="5">
    <location>
        <begin position="135"/>
        <end position="168"/>
    </location>
</feature>
<name>A0A1W2THD8_ROSNE</name>
<reference evidence="7" key="1">
    <citation type="submission" date="2016-03" db="EMBL/GenBank/DDBJ databases">
        <title>Draft genome sequence of Rosellinia necatrix.</title>
        <authorList>
            <person name="Kanematsu S."/>
        </authorList>
    </citation>
    <scope>NUCLEOTIDE SEQUENCE [LARGE SCALE GENOMIC DNA]</scope>
    <source>
        <strain evidence="7">W97</strain>
    </source>
</reference>
<dbReference type="EMBL" id="DF977471">
    <property type="protein sequence ID" value="GAP87525.1"/>
    <property type="molecule type" value="Genomic_DNA"/>
</dbReference>
<dbReference type="GO" id="GO:0016020">
    <property type="term" value="C:membrane"/>
    <property type="evidence" value="ECO:0007669"/>
    <property type="project" value="UniProtKB-SubCell"/>
</dbReference>
<feature type="transmembrane region" description="Helical" evidence="6">
    <location>
        <begin position="170"/>
        <end position="192"/>
    </location>
</feature>
<comment type="subcellular location">
    <subcellularLocation>
        <location evidence="1">Membrane</location>
        <topology evidence="1">Single-pass membrane protein</topology>
    </subcellularLocation>
</comment>
<proteinExistence type="predicted"/>
<dbReference type="OrthoDB" id="3692311at2759"/>
<evidence type="ECO:0000256" key="1">
    <source>
        <dbReference type="ARBA" id="ARBA00004167"/>
    </source>
</evidence>
<dbReference type="PANTHER" id="PTHR15549">
    <property type="entry name" value="PAIRED IMMUNOGLOBULIN-LIKE TYPE 2 RECEPTOR"/>
    <property type="match status" value="1"/>
</dbReference>
<keyword evidence="8" id="KW-1185">Reference proteome</keyword>
<keyword evidence="4 6" id="KW-0472">Membrane</keyword>
<evidence type="ECO:0000256" key="3">
    <source>
        <dbReference type="ARBA" id="ARBA00022989"/>
    </source>
</evidence>
<evidence type="ECO:0000256" key="2">
    <source>
        <dbReference type="ARBA" id="ARBA00022692"/>
    </source>
</evidence>
<accession>A0A1W2THD8</accession>
<dbReference type="GO" id="GO:0071944">
    <property type="term" value="C:cell periphery"/>
    <property type="evidence" value="ECO:0007669"/>
    <property type="project" value="UniProtKB-ARBA"/>
</dbReference>
<evidence type="ECO:0000256" key="4">
    <source>
        <dbReference type="ARBA" id="ARBA00023136"/>
    </source>
</evidence>
<feature type="compositionally biased region" description="Low complexity" evidence="5">
    <location>
        <begin position="135"/>
        <end position="161"/>
    </location>
</feature>
<keyword evidence="2 6" id="KW-0812">Transmembrane</keyword>
<organism evidence="7">
    <name type="scientific">Rosellinia necatrix</name>
    <name type="common">White root-rot fungus</name>
    <dbReference type="NCBI Taxonomy" id="77044"/>
    <lineage>
        <taxon>Eukaryota</taxon>
        <taxon>Fungi</taxon>
        <taxon>Dikarya</taxon>
        <taxon>Ascomycota</taxon>
        <taxon>Pezizomycotina</taxon>
        <taxon>Sordariomycetes</taxon>
        <taxon>Xylariomycetidae</taxon>
        <taxon>Xylariales</taxon>
        <taxon>Xylariaceae</taxon>
        <taxon>Rosellinia</taxon>
    </lineage>
</organism>
<feature type="region of interest" description="Disordered" evidence="5">
    <location>
        <begin position="224"/>
        <end position="243"/>
    </location>
</feature>
<gene>
    <name evidence="7" type="ORF">SAMD00023353_2600200</name>
</gene>
<evidence type="ECO:0000256" key="5">
    <source>
        <dbReference type="SAM" id="MobiDB-lite"/>
    </source>
</evidence>
<dbReference type="PANTHER" id="PTHR15549:SF26">
    <property type="entry name" value="AXIAL BUDDING PATTERN PROTEIN 2-RELATED"/>
    <property type="match status" value="1"/>
</dbReference>